<proteinExistence type="predicted"/>
<dbReference type="AlphaFoldDB" id="A0A9X2IUR5"/>
<evidence type="ECO:0000313" key="2">
    <source>
        <dbReference type="Proteomes" id="UP001139157"/>
    </source>
</evidence>
<keyword evidence="2" id="KW-1185">Reference proteome</keyword>
<accession>A0A9X2IUR5</accession>
<evidence type="ECO:0000313" key="1">
    <source>
        <dbReference type="EMBL" id="MCM6772418.1"/>
    </source>
</evidence>
<protein>
    <submittedName>
        <fullName evidence="1">TnsA-like heteromeric transposase endonuclease subunit</fullName>
    </submittedName>
</protein>
<keyword evidence="1" id="KW-0378">Hydrolase</keyword>
<organism evidence="1 2">
    <name type="scientific">Nocardia pulmonis</name>
    <dbReference type="NCBI Taxonomy" id="2951408"/>
    <lineage>
        <taxon>Bacteria</taxon>
        <taxon>Bacillati</taxon>
        <taxon>Actinomycetota</taxon>
        <taxon>Actinomycetes</taxon>
        <taxon>Mycobacteriales</taxon>
        <taxon>Nocardiaceae</taxon>
        <taxon>Nocardia</taxon>
    </lineage>
</organism>
<keyword evidence="1" id="KW-0255">Endonuclease</keyword>
<dbReference type="GO" id="GO:0004519">
    <property type="term" value="F:endonuclease activity"/>
    <property type="evidence" value="ECO:0007669"/>
    <property type="project" value="UniProtKB-KW"/>
</dbReference>
<comment type="caution">
    <text evidence="1">The sequence shown here is derived from an EMBL/GenBank/DDBJ whole genome shotgun (WGS) entry which is preliminary data.</text>
</comment>
<dbReference type="Proteomes" id="UP001139157">
    <property type="component" value="Unassembled WGS sequence"/>
</dbReference>
<reference evidence="1" key="1">
    <citation type="submission" date="2022-06" db="EMBL/GenBank/DDBJ databases">
        <title>Novel species in genus nocardia.</title>
        <authorList>
            <person name="Li F."/>
        </authorList>
    </citation>
    <scope>NUCLEOTIDE SEQUENCE</scope>
    <source>
        <strain evidence="1">CDC141</strain>
    </source>
</reference>
<sequence>MGSAPYPLIAYRDPVLGERVIRIDERVAQLRFDRMPPIRPVVRWPGCRHHEGGYWYSRSRAHVRCGSVFDEMALMVLDFEASLQSIAAEPFWFVWPADMSARTSVPSYFGRDRDGTATLIEVRPAALIDEDDDAAMHAATQVCAELGWCYRRIDTLGKPMLDNVAILARCRHPRYAPVDAVAAAITAAAAPAARLQDLVTRVTAAGAGAERSAVLSGVYHLLWQRRLQVRLDRPLTMSALVTV</sequence>
<gene>
    <name evidence="1" type="ORF">NDR86_02905</name>
</gene>
<keyword evidence="1" id="KW-0540">Nuclease</keyword>
<dbReference type="EMBL" id="JAMRXG010000001">
    <property type="protein sequence ID" value="MCM6772418.1"/>
    <property type="molecule type" value="Genomic_DNA"/>
</dbReference>
<name>A0A9X2IUR5_9NOCA</name>
<dbReference type="RefSeq" id="WP_251909274.1">
    <property type="nucleotide sequence ID" value="NZ_JAMRXG010000001.1"/>
</dbReference>
<dbReference type="NCBIfam" id="NF033179">
    <property type="entry name" value="TnsA_like_Actin"/>
    <property type="match status" value="1"/>
</dbReference>
<dbReference type="InterPro" id="IPR048000">
    <property type="entry name" value="TnsA-like"/>
</dbReference>